<dbReference type="Proteomes" id="UP000242450">
    <property type="component" value="Chromosome 33"/>
</dbReference>
<evidence type="ECO:0000313" key="2">
    <source>
        <dbReference type="EMBL" id="OWJ99956.1"/>
    </source>
</evidence>
<dbReference type="InterPro" id="IPR008919">
    <property type="entry name" value="Retrov_capsid_N"/>
</dbReference>
<dbReference type="Gene3D" id="1.10.375.10">
    <property type="entry name" value="Human Immunodeficiency Virus Type 1 Capsid Protein"/>
    <property type="match status" value="1"/>
</dbReference>
<dbReference type="PANTHER" id="PTHR40389">
    <property type="entry name" value="ENDOGENOUS RETROVIRUS GROUP K MEMBER 24 GAG POLYPROTEIN-RELATED"/>
    <property type="match status" value="1"/>
</dbReference>
<sequence>MPQYEGINLFHMQQMKKAVTRYVPHSPFTREILNAMASSIGTFIPYDWRSLIKAVLKPGEYLQWTMWFQDIARDHANRNARAGAPQNQIPFGMLTGTGQFDTIEAQIRCPPFGQSKSPRLTTDEQGFEYNPSLSTLNNYLFACLSIPVWTSAKVKTKLRQKLSRHAVESQCFPQTKLKEKIRAIIQGYPRKPKIVCDTNY</sequence>
<dbReference type="EMBL" id="MKHE01000033">
    <property type="protein sequence ID" value="OWJ99956.1"/>
    <property type="molecule type" value="Genomic_DNA"/>
</dbReference>
<dbReference type="Pfam" id="PF00607">
    <property type="entry name" value="Gag_p24"/>
    <property type="match status" value="1"/>
</dbReference>
<keyword evidence="1" id="KW-0449">Lipoprotein</keyword>
<name>A0A212C1V0_CEREH</name>
<organism evidence="2 3">
    <name type="scientific">Cervus elaphus hippelaphus</name>
    <name type="common">European red deer</name>
    <dbReference type="NCBI Taxonomy" id="46360"/>
    <lineage>
        <taxon>Eukaryota</taxon>
        <taxon>Metazoa</taxon>
        <taxon>Chordata</taxon>
        <taxon>Craniata</taxon>
        <taxon>Vertebrata</taxon>
        <taxon>Euteleostomi</taxon>
        <taxon>Mammalia</taxon>
        <taxon>Eutheria</taxon>
        <taxon>Laurasiatheria</taxon>
        <taxon>Artiodactyla</taxon>
        <taxon>Ruminantia</taxon>
        <taxon>Pecora</taxon>
        <taxon>Cervidae</taxon>
        <taxon>Cervinae</taxon>
        <taxon>Cervus</taxon>
    </lineage>
</organism>
<reference evidence="2 3" key="1">
    <citation type="journal article" date="2018" name="Mol. Genet. Genomics">
        <title>The red deer Cervus elaphus genome CerEla1.0: sequencing, annotating, genes, and chromosomes.</title>
        <authorList>
            <person name="Bana N.A."/>
            <person name="Nyiri A."/>
            <person name="Nagy J."/>
            <person name="Frank K."/>
            <person name="Nagy T."/>
            <person name="Steger V."/>
            <person name="Schiller M."/>
            <person name="Lakatos P."/>
            <person name="Sugar L."/>
            <person name="Horn P."/>
            <person name="Barta E."/>
            <person name="Orosz L."/>
        </authorList>
    </citation>
    <scope>NUCLEOTIDE SEQUENCE [LARGE SCALE GENOMIC DNA]</scope>
    <source>
        <strain evidence="2">Hungarian</strain>
    </source>
</reference>
<evidence type="ECO:0000256" key="1">
    <source>
        <dbReference type="ARBA" id="ARBA00022707"/>
    </source>
</evidence>
<dbReference type="OrthoDB" id="9048915at2759"/>
<evidence type="ECO:0000313" key="3">
    <source>
        <dbReference type="Proteomes" id="UP000242450"/>
    </source>
</evidence>
<dbReference type="SUPFAM" id="SSF47943">
    <property type="entry name" value="Retrovirus capsid protein, N-terminal core domain"/>
    <property type="match status" value="1"/>
</dbReference>
<dbReference type="AlphaFoldDB" id="A0A212C1V0"/>
<dbReference type="GO" id="GO:0016032">
    <property type="term" value="P:viral process"/>
    <property type="evidence" value="ECO:0007669"/>
    <property type="project" value="InterPro"/>
</dbReference>
<keyword evidence="3" id="KW-1185">Reference proteome</keyword>
<keyword evidence="1" id="KW-0519">Myristate</keyword>
<dbReference type="InterPro" id="IPR050195">
    <property type="entry name" value="Primate_lentivir_Gag_pol-like"/>
</dbReference>
<gene>
    <name evidence="2" type="ORF">Celaphus_00015984</name>
</gene>
<comment type="caution">
    <text evidence="2">The sequence shown here is derived from an EMBL/GenBank/DDBJ whole genome shotgun (WGS) entry which is preliminary data.</text>
</comment>
<dbReference type="PANTHER" id="PTHR40389:SF2">
    <property type="entry name" value="ENDOGENOUS RETROVIRUS GROUP K MEMBER 24 GAG POLYPROTEIN-RELATED"/>
    <property type="match status" value="1"/>
</dbReference>
<accession>A0A212C1V0</accession>
<protein>
    <submittedName>
        <fullName evidence="2">Uncharacterized protein</fullName>
    </submittedName>
</protein>
<proteinExistence type="predicted"/>